<evidence type="ECO:0000256" key="1">
    <source>
        <dbReference type="ARBA" id="ARBA00006699"/>
    </source>
</evidence>
<evidence type="ECO:0000256" key="5">
    <source>
        <dbReference type="SAM" id="SignalP"/>
    </source>
</evidence>
<feature type="active site" evidence="4">
    <location>
        <position position="322"/>
    </location>
</feature>
<dbReference type="InterPro" id="IPR008929">
    <property type="entry name" value="Chondroitin_lyas"/>
</dbReference>
<evidence type="ECO:0000313" key="11">
    <source>
        <dbReference type="Proteomes" id="UP000593758"/>
    </source>
</evidence>
<evidence type="ECO:0000313" key="10">
    <source>
        <dbReference type="EMBL" id="QOR71093.1"/>
    </source>
</evidence>
<dbReference type="RefSeq" id="WP_193497761.1">
    <property type="nucleotide sequence ID" value="NZ_CP063169.1"/>
</dbReference>
<dbReference type="InterPro" id="IPR041542">
    <property type="entry name" value="GH43_C2"/>
</dbReference>
<dbReference type="PROSITE" id="PS51318">
    <property type="entry name" value="TAT"/>
    <property type="match status" value="1"/>
</dbReference>
<dbReference type="Gene3D" id="2.60.120.200">
    <property type="match status" value="1"/>
</dbReference>
<dbReference type="GO" id="GO:0005975">
    <property type="term" value="P:carbohydrate metabolic process"/>
    <property type="evidence" value="ECO:0007669"/>
    <property type="project" value="InterPro"/>
</dbReference>
<evidence type="ECO:0000256" key="3">
    <source>
        <dbReference type="ARBA" id="ARBA00023239"/>
    </source>
</evidence>
<dbReference type="InterPro" id="IPR006311">
    <property type="entry name" value="TAT_signal"/>
</dbReference>
<dbReference type="InterPro" id="IPR014718">
    <property type="entry name" value="GH-type_carb-bd"/>
</dbReference>
<dbReference type="Pfam" id="PF17851">
    <property type="entry name" value="GH43_C2"/>
    <property type="match status" value="1"/>
</dbReference>
<feature type="active site" evidence="4">
    <location>
        <position position="259"/>
    </location>
</feature>
<evidence type="ECO:0000259" key="7">
    <source>
        <dbReference type="Pfam" id="PF02884"/>
    </source>
</evidence>
<evidence type="ECO:0000259" key="6">
    <source>
        <dbReference type="Pfam" id="PF02278"/>
    </source>
</evidence>
<dbReference type="Proteomes" id="UP000593758">
    <property type="component" value="Chromosome"/>
</dbReference>
<evidence type="ECO:0008006" key="12">
    <source>
        <dbReference type="Google" id="ProtNLM"/>
    </source>
</evidence>
<name>A0A7M1SWU0_9MICO</name>
<keyword evidence="11" id="KW-1185">Reference proteome</keyword>
<feature type="signal peptide" evidence="5">
    <location>
        <begin position="1"/>
        <end position="39"/>
    </location>
</feature>
<dbReference type="InterPro" id="IPR038970">
    <property type="entry name" value="Lyase_8"/>
</dbReference>
<dbReference type="Pfam" id="PF02278">
    <property type="entry name" value="Lyase_8"/>
    <property type="match status" value="2"/>
</dbReference>
<dbReference type="InterPro" id="IPR003159">
    <property type="entry name" value="Lyase_8_central_dom"/>
</dbReference>
<sequence length="1014" mass="109638">MNASCRPNGPSRRGFLSGSAAALLAGTGATLVPAVPAHAEDSYATLRQRWRDQYTGGTGIDTADPAIAAALEAIHDDARALRATLVLDPERSFLWPDLDFSGSDDDYSIDMRLSYERLHQLAIAQAAPGNTGDPALAEEILAGLDWMYANVYNEHVPRTGNWFNWQIGAPLALIGATMLMYDALSATQRENSMNAVGHWTPRPFWTGANRVWSCLVVAGRGALVDDGDALAAASAGLGPVFAYTTTGDGFHTDGSFIQHGQYAYTGGYGVPLLLNMARTLALLHDSPWQVSDARVVNVYDWVPKTYQPWLFRGSMMSPVRGRNIARHNQQDHTSGHDAIRGIAWLAGVAPDDHAPAMRALVKETVEADTFADVLEYSYGNTVPGNDLGSIARELEIVAGAHPQAQPATGTTLFPDMDRMVHQRPGFAFAVAMSSTRIATYESISAQNLHGWYTGDGMQYLYNADLTHYDDGYWATVDPYRLPGTTVPVTPLPDASGNNRRTPYSWVGGTAHSGVGMTGMRFRSNAPLAFRRSRLRLVSDGETVTASWSPDGDTYVRVGQPAPIGALTDPGLGVYAARGLADAPTIEARFAEFSLTCADGSCAGASDTFDGSTLDTTRWTRIVREDPDRYWLDEGSLVLPTARGEFDKGDDSTRNIILQTAPTGAWSAEVVLDLQPRVNYQHAGIVLYSDDRNYIRIQRLHGGGGDRFTFVAMVNGARTHQAHSFPADEVDADLLSGAPSGVKSWFTVDDRIVALGAGISASSEHLVETAIENRKISTAQRLVIDDVEQPAHDGAETTVENAAWAHLSGPSPSADIGYVFGHGMRLHARREVRTHAWSEINKRASFIDDTLFDREYLTLWTDHGIDPTTASYMFTLLPGASRQQVLEYSRNPGAQVVANTRDVQAVRAGGVLGANFWTGSALDQLTCSGPASVLVVRDGGRLDIAVSDPSRTATQPLRVTYRQSVSAATQVPENVTVRELTPRVVLEVDLSGTRGRTSVVSFRLAGARAVPRSDD</sequence>
<dbReference type="GO" id="GO:0005576">
    <property type="term" value="C:extracellular region"/>
    <property type="evidence" value="ECO:0007669"/>
    <property type="project" value="InterPro"/>
</dbReference>
<comment type="similarity">
    <text evidence="1">Belongs to the polysaccharide lyase 8 family.</text>
</comment>
<reference evidence="10 11" key="1">
    <citation type="submission" date="2020-10" db="EMBL/GenBank/DDBJ databases">
        <title>Haloactinobacterium sp. RN3S43, a bacterium isolated from saline soil.</title>
        <authorList>
            <person name="Sun J.-Q."/>
        </authorList>
    </citation>
    <scope>NUCLEOTIDE SEQUENCE [LARGE SCALE GENOMIC DNA]</scope>
    <source>
        <strain evidence="10 11">RN3S43</strain>
    </source>
</reference>
<feature type="domain" description="Polysaccharide lyase family 8 C-terminal" evidence="7">
    <location>
        <begin position="894"/>
        <end position="953"/>
    </location>
</feature>
<dbReference type="Gene3D" id="2.60.220.10">
    <property type="entry name" value="Polysaccharide lyase family 8-like, C-terminal"/>
    <property type="match status" value="1"/>
</dbReference>
<dbReference type="EMBL" id="CP063169">
    <property type="protein sequence ID" value="QOR71093.1"/>
    <property type="molecule type" value="Genomic_DNA"/>
</dbReference>
<dbReference type="InterPro" id="IPR011013">
    <property type="entry name" value="Gal_mutarotase_sf_dom"/>
</dbReference>
<dbReference type="PANTHER" id="PTHR38481">
    <property type="entry name" value="HYALURONATE LYASE"/>
    <property type="match status" value="1"/>
</dbReference>
<proteinExistence type="inferred from homology"/>
<evidence type="ECO:0000256" key="2">
    <source>
        <dbReference type="ARBA" id="ARBA00022729"/>
    </source>
</evidence>
<feature type="domain" description="Polysaccharide lyase family 8 central" evidence="6">
    <location>
        <begin position="411"/>
        <end position="533"/>
    </location>
</feature>
<protein>
    <recommendedName>
        <fullName evidence="12">Hyaluronate lyase</fullName>
    </recommendedName>
</protein>
<dbReference type="PANTHER" id="PTHR38481:SF1">
    <property type="entry name" value="HYALURONATE LYASE"/>
    <property type="match status" value="1"/>
</dbReference>
<accession>A0A7M1SWU0</accession>
<organism evidence="10 11">
    <name type="scientific">Ruania alkalisoli</name>
    <dbReference type="NCBI Taxonomy" id="2779775"/>
    <lineage>
        <taxon>Bacteria</taxon>
        <taxon>Bacillati</taxon>
        <taxon>Actinomycetota</taxon>
        <taxon>Actinomycetes</taxon>
        <taxon>Micrococcales</taxon>
        <taxon>Ruaniaceae</taxon>
        <taxon>Ruania</taxon>
    </lineage>
</organism>
<dbReference type="InterPro" id="IPR012970">
    <property type="entry name" value="Lyase_8_alpha_N"/>
</dbReference>
<dbReference type="Gene3D" id="1.50.10.100">
    <property type="entry name" value="Chondroitin AC/alginate lyase"/>
    <property type="match status" value="1"/>
</dbReference>
<dbReference type="CDD" id="cd01083">
    <property type="entry name" value="GAG_Lyase"/>
    <property type="match status" value="1"/>
</dbReference>
<keyword evidence="3" id="KW-0456">Lyase</keyword>
<feature type="domain" description="Beta-xylosidase C-terminal Concanavalin A-like" evidence="9">
    <location>
        <begin position="605"/>
        <end position="722"/>
    </location>
</feature>
<dbReference type="Gene3D" id="2.70.98.10">
    <property type="match status" value="1"/>
</dbReference>
<dbReference type="SUPFAM" id="SSF74650">
    <property type="entry name" value="Galactose mutarotase-like"/>
    <property type="match status" value="2"/>
</dbReference>
<feature type="domain" description="Polysaccharide lyase 8 N-terminal alpha-helical" evidence="8">
    <location>
        <begin position="50"/>
        <end position="362"/>
    </location>
</feature>
<dbReference type="Pfam" id="PF02884">
    <property type="entry name" value="Lyase_8_C"/>
    <property type="match status" value="1"/>
</dbReference>
<evidence type="ECO:0000259" key="8">
    <source>
        <dbReference type="Pfam" id="PF08124"/>
    </source>
</evidence>
<evidence type="ECO:0000256" key="4">
    <source>
        <dbReference type="PIRSR" id="PIRSR638970-1"/>
    </source>
</evidence>
<dbReference type="GO" id="GO:0016837">
    <property type="term" value="F:carbon-oxygen lyase activity, acting on polysaccharides"/>
    <property type="evidence" value="ECO:0007669"/>
    <property type="project" value="UniProtKB-ARBA"/>
</dbReference>
<evidence type="ECO:0000259" key="9">
    <source>
        <dbReference type="Pfam" id="PF17851"/>
    </source>
</evidence>
<dbReference type="Pfam" id="PF08124">
    <property type="entry name" value="Lyase_8_N"/>
    <property type="match status" value="1"/>
</dbReference>
<feature type="active site" evidence="4">
    <location>
        <position position="268"/>
    </location>
</feature>
<dbReference type="InterPro" id="IPR011071">
    <property type="entry name" value="Lyase_8-like_C"/>
</dbReference>
<feature type="chain" id="PRO_5032431085" description="Hyaluronate lyase" evidence="5">
    <location>
        <begin position="40"/>
        <end position="1014"/>
    </location>
</feature>
<dbReference type="AlphaFoldDB" id="A0A7M1SWU0"/>
<dbReference type="SUPFAM" id="SSF48230">
    <property type="entry name" value="Chondroitin AC/alginate lyase"/>
    <property type="match status" value="1"/>
</dbReference>
<dbReference type="KEGG" id="halt:IM660_01910"/>
<feature type="domain" description="Polysaccharide lyase family 8 central" evidence="6">
    <location>
        <begin position="739"/>
        <end position="880"/>
    </location>
</feature>
<dbReference type="SUPFAM" id="SSF49863">
    <property type="entry name" value="Hyaluronate lyase-like, C-terminal domain"/>
    <property type="match status" value="1"/>
</dbReference>
<gene>
    <name evidence="10" type="ORF">IM660_01910</name>
</gene>
<dbReference type="InterPro" id="IPR013320">
    <property type="entry name" value="ConA-like_dom_sf"/>
</dbReference>
<keyword evidence="2 5" id="KW-0732">Signal</keyword>
<dbReference type="SUPFAM" id="SSF49899">
    <property type="entry name" value="Concanavalin A-like lectins/glucanases"/>
    <property type="match status" value="1"/>
</dbReference>
<dbReference type="InterPro" id="IPR004103">
    <property type="entry name" value="Lyase_8_C"/>
</dbReference>
<dbReference type="GO" id="GO:0030246">
    <property type="term" value="F:carbohydrate binding"/>
    <property type="evidence" value="ECO:0007669"/>
    <property type="project" value="InterPro"/>
</dbReference>